<accession>A0A426ZTC8</accession>
<evidence type="ECO:0000313" key="2">
    <source>
        <dbReference type="Proteomes" id="UP000287651"/>
    </source>
</evidence>
<reference evidence="1 2" key="1">
    <citation type="journal article" date="2014" name="Agronomy (Basel)">
        <title>A Draft Genome Sequence for Ensete ventricosum, the Drought-Tolerant Tree Against Hunger.</title>
        <authorList>
            <person name="Harrison J."/>
            <person name="Moore K.A."/>
            <person name="Paszkiewicz K."/>
            <person name="Jones T."/>
            <person name="Grant M."/>
            <person name="Ambacheew D."/>
            <person name="Muzemil S."/>
            <person name="Studholme D.J."/>
        </authorList>
    </citation>
    <scope>NUCLEOTIDE SEQUENCE [LARGE SCALE GENOMIC DNA]</scope>
</reference>
<dbReference type="Proteomes" id="UP000287651">
    <property type="component" value="Unassembled WGS sequence"/>
</dbReference>
<feature type="non-terminal residue" evidence="1">
    <location>
        <position position="1"/>
    </location>
</feature>
<comment type="caution">
    <text evidence="1">The sequence shown here is derived from an EMBL/GenBank/DDBJ whole genome shotgun (WGS) entry which is preliminary data.</text>
</comment>
<organism evidence="1 2">
    <name type="scientific">Ensete ventricosum</name>
    <name type="common">Abyssinian banana</name>
    <name type="synonym">Musa ensete</name>
    <dbReference type="NCBI Taxonomy" id="4639"/>
    <lineage>
        <taxon>Eukaryota</taxon>
        <taxon>Viridiplantae</taxon>
        <taxon>Streptophyta</taxon>
        <taxon>Embryophyta</taxon>
        <taxon>Tracheophyta</taxon>
        <taxon>Spermatophyta</taxon>
        <taxon>Magnoliopsida</taxon>
        <taxon>Liliopsida</taxon>
        <taxon>Zingiberales</taxon>
        <taxon>Musaceae</taxon>
        <taxon>Ensete</taxon>
    </lineage>
</organism>
<protein>
    <submittedName>
        <fullName evidence="1">Uncharacterized protein</fullName>
    </submittedName>
</protein>
<gene>
    <name evidence="1" type="ORF">B296_00033773</name>
</gene>
<dbReference type="EMBL" id="AMZH03005095">
    <property type="protein sequence ID" value="RRT67277.1"/>
    <property type="molecule type" value="Genomic_DNA"/>
</dbReference>
<name>A0A426ZTC8_ENSVE</name>
<proteinExistence type="predicted"/>
<evidence type="ECO:0000313" key="1">
    <source>
        <dbReference type="EMBL" id="RRT67277.1"/>
    </source>
</evidence>
<sequence>ATAAYERVRRCSFHTHFPPSLLLSCVASSTIEGEDRSFLHHRWTHLKLPLPTTSPSVASVVAVATAVQSFLRCYYCRPQLTLPLLSSIASSAAIAIICNFLHCCRHRPKVPPSPPPFPPHFPSLMTLFSLLTTVNKRLLNIVII</sequence>
<dbReference type="AlphaFoldDB" id="A0A426ZTC8"/>